<protein>
    <submittedName>
        <fullName evidence="2">Uncharacterized protein</fullName>
    </submittedName>
</protein>
<reference evidence="2 3" key="1">
    <citation type="submission" date="2017-09" db="EMBL/GenBank/DDBJ databases">
        <title>Bacterial strain isolated from the female urinary microbiota.</title>
        <authorList>
            <person name="Thomas-White K."/>
            <person name="Kumar N."/>
            <person name="Forster S."/>
            <person name="Putonti C."/>
            <person name="Lawley T."/>
            <person name="Wolfe A.J."/>
        </authorList>
    </citation>
    <scope>NUCLEOTIDE SEQUENCE [LARGE SCALE GENOMIC DNA]</scope>
    <source>
        <strain evidence="2 3">UMB0240</strain>
    </source>
</reference>
<keyword evidence="1" id="KW-0472">Membrane</keyword>
<keyword evidence="1" id="KW-0812">Transmembrane</keyword>
<gene>
    <name evidence="2" type="ORF">CJ191_07055</name>
</gene>
<keyword evidence="1" id="KW-1133">Transmembrane helix</keyword>
<dbReference type="EMBL" id="PNHQ01000017">
    <property type="protein sequence ID" value="PMC79349.1"/>
    <property type="molecule type" value="Genomic_DNA"/>
</dbReference>
<feature type="transmembrane region" description="Helical" evidence="1">
    <location>
        <begin position="53"/>
        <end position="72"/>
    </location>
</feature>
<keyword evidence="3" id="KW-1185">Reference proteome</keyword>
<name>A0A2N6UCR0_9LACT</name>
<dbReference type="AlphaFoldDB" id="A0A2N6UCR0"/>
<dbReference type="RefSeq" id="WP_102199387.1">
    <property type="nucleotide sequence ID" value="NZ_PNHQ01000017.1"/>
</dbReference>
<accession>A0A2N6UCR0</accession>
<proteinExistence type="predicted"/>
<evidence type="ECO:0000256" key="1">
    <source>
        <dbReference type="SAM" id="Phobius"/>
    </source>
</evidence>
<comment type="caution">
    <text evidence="2">The sequence shown here is derived from an EMBL/GenBank/DDBJ whole genome shotgun (WGS) entry which is preliminary data.</text>
</comment>
<evidence type="ECO:0000313" key="2">
    <source>
        <dbReference type="EMBL" id="PMC79349.1"/>
    </source>
</evidence>
<feature type="transmembrane region" description="Helical" evidence="1">
    <location>
        <begin position="26"/>
        <end position="47"/>
    </location>
</feature>
<dbReference type="Proteomes" id="UP000235701">
    <property type="component" value="Unassembled WGS sequence"/>
</dbReference>
<sequence length="85" mass="9906">MKIKLSKSSCEIADTIERVVLQINEIMFQGFTFKLIIAMAFPAGYIGPVKFDYFPVYFITLVVIYYILALLFSKPRNRKDKVDHH</sequence>
<organism evidence="2 3">
    <name type="scientific">Aerococcus viridans</name>
    <dbReference type="NCBI Taxonomy" id="1377"/>
    <lineage>
        <taxon>Bacteria</taxon>
        <taxon>Bacillati</taxon>
        <taxon>Bacillota</taxon>
        <taxon>Bacilli</taxon>
        <taxon>Lactobacillales</taxon>
        <taxon>Aerococcaceae</taxon>
        <taxon>Aerococcus</taxon>
    </lineage>
</organism>
<evidence type="ECO:0000313" key="3">
    <source>
        <dbReference type="Proteomes" id="UP000235701"/>
    </source>
</evidence>